<gene>
    <name evidence="2" type="ORF">GCM10011489_09050</name>
</gene>
<evidence type="ECO:0008006" key="4">
    <source>
        <dbReference type="Google" id="ProtNLM"/>
    </source>
</evidence>
<evidence type="ECO:0000313" key="2">
    <source>
        <dbReference type="EMBL" id="GGB22981.1"/>
    </source>
</evidence>
<dbReference type="AlphaFoldDB" id="A0A916WPT3"/>
<evidence type="ECO:0000256" key="1">
    <source>
        <dbReference type="SAM" id="Phobius"/>
    </source>
</evidence>
<reference evidence="2" key="2">
    <citation type="submission" date="2020-09" db="EMBL/GenBank/DDBJ databases">
        <authorList>
            <person name="Sun Q."/>
            <person name="Zhou Y."/>
        </authorList>
    </citation>
    <scope>NUCLEOTIDE SEQUENCE</scope>
    <source>
        <strain evidence="2">CGMCC 1.12827</strain>
    </source>
</reference>
<dbReference type="GO" id="GO:0004623">
    <property type="term" value="F:phospholipase A2 activity"/>
    <property type="evidence" value="ECO:0007669"/>
    <property type="project" value="InterPro"/>
</dbReference>
<keyword evidence="1" id="KW-0472">Membrane</keyword>
<accession>A0A916WPT3</accession>
<dbReference type="Proteomes" id="UP000621454">
    <property type="component" value="Unassembled WGS sequence"/>
</dbReference>
<dbReference type="GO" id="GO:0050482">
    <property type="term" value="P:arachidonate secretion"/>
    <property type="evidence" value="ECO:0007669"/>
    <property type="project" value="InterPro"/>
</dbReference>
<evidence type="ECO:0000313" key="3">
    <source>
        <dbReference type="Proteomes" id="UP000621454"/>
    </source>
</evidence>
<keyword evidence="1" id="KW-1133">Transmembrane helix</keyword>
<protein>
    <recommendedName>
        <fullName evidence="4">Phospholipase A2</fullName>
    </recommendedName>
</protein>
<feature type="transmembrane region" description="Helical" evidence="1">
    <location>
        <begin position="25"/>
        <end position="49"/>
    </location>
</feature>
<sequence length="214" mass="22129">MDPHFLASKTMTSQRIRALPGGTSVLSAAVLIAAILVTGGIVAAFVVAGGASARGTAGRSADERTPEGAAITALVGAHPADALAHLPADFGARFGYLPQLRQGHPENPAGSCSSPIAMPAQFQPMCREHDFGYDLLRSAAVHGHPLQPWARRALDANLIARMRGSCGDAVCDVAADLADRGVGVNSWREGDTAPGRTVSAPVFAFTVLARLVRS</sequence>
<organism evidence="2 3">
    <name type="scientific">Gordonia jinhuaensis</name>
    <dbReference type="NCBI Taxonomy" id="1517702"/>
    <lineage>
        <taxon>Bacteria</taxon>
        <taxon>Bacillati</taxon>
        <taxon>Actinomycetota</taxon>
        <taxon>Actinomycetes</taxon>
        <taxon>Mycobacteriales</taxon>
        <taxon>Gordoniaceae</taxon>
        <taxon>Gordonia</taxon>
    </lineage>
</organism>
<reference evidence="2" key="1">
    <citation type="journal article" date="2014" name="Int. J. Syst. Evol. Microbiol.">
        <title>Complete genome sequence of Corynebacterium casei LMG S-19264T (=DSM 44701T), isolated from a smear-ripened cheese.</title>
        <authorList>
            <consortium name="US DOE Joint Genome Institute (JGI-PGF)"/>
            <person name="Walter F."/>
            <person name="Albersmeier A."/>
            <person name="Kalinowski J."/>
            <person name="Ruckert C."/>
        </authorList>
    </citation>
    <scope>NUCLEOTIDE SEQUENCE</scope>
    <source>
        <strain evidence="2">CGMCC 1.12827</strain>
    </source>
</reference>
<proteinExistence type="predicted"/>
<dbReference type="GO" id="GO:0006644">
    <property type="term" value="P:phospholipid metabolic process"/>
    <property type="evidence" value="ECO:0007669"/>
    <property type="project" value="InterPro"/>
</dbReference>
<comment type="caution">
    <text evidence="2">The sequence shown here is derived from an EMBL/GenBank/DDBJ whole genome shotgun (WGS) entry which is preliminary data.</text>
</comment>
<name>A0A916WPT3_9ACTN</name>
<keyword evidence="3" id="KW-1185">Reference proteome</keyword>
<dbReference type="Gene3D" id="1.20.90.10">
    <property type="entry name" value="Phospholipase A2 domain"/>
    <property type="match status" value="1"/>
</dbReference>
<dbReference type="InterPro" id="IPR036444">
    <property type="entry name" value="PLipase_A2_dom_sf"/>
</dbReference>
<dbReference type="EMBL" id="BMGC01000004">
    <property type="protein sequence ID" value="GGB22981.1"/>
    <property type="molecule type" value="Genomic_DNA"/>
</dbReference>
<dbReference type="SUPFAM" id="SSF48619">
    <property type="entry name" value="Phospholipase A2, PLA2"/>
    <property type="match status" value="1"/>
</dbReference>
<keyword evidence="1" id="KW-0812">Transmembrane</keyword>